<dbReference type="InterPro" id="IPR005053">
    <property type="entry name" value="MobA_MobL"/>
</dbReference>
<evidence type="ECO:0000313" key="5">
    <source>
        <dbReference type="Proteomes" id="UP000022910"/>
    </source>
</evidence>
<keyword evidence="5" id="KW-1185">Reference proteome</keyword>
<name>A0A015JPB7_RHIIW</name>
<feature type="domain" description="MobA/MobL protein" evidence="3">
    <location>
        <begin position="21"/>
        <end position="227"/>
    </location>
</feature>
<dbReference type="AlphaFoldDB" id="A0A015JPB7"/>
<feature type="compositionally biased region" description="Basic and acidic residues" evidence="2">
    <location>
        <begin position="414"/>
        <end position="451"/>
    </location>
</feature>
<sequence length="451" mass="51967">MPAMASYHCTVKAGASSSASAHAAYIERDGKYKSKSRDDLEAVESGNLPSWAEHSSDFWKASDSYERANAKGYREYEVALPREMLPVQRLELVRDFIRQELGDRHAYTFAIHNPRAALEGGEQPHAHIMFSERQRDSIERPEAQYFKRWNAKNPEKGGCKKGDGYKSAEQRKTELVALRERWASLQNDHLEKHGHADRVDHRTLKERGIERMPTEHLGPTAAAMEQRGVPTRRGLVKAQREADVAEVAGIPELSRRLRADCVQLVKLEAAKSDPTPSPVKPDLVKPNPIQERRRQEEMSVQIVKMWREVVQKEREEHLKELTTQAFETAKAFSVHFQAHMDAEPMLFGRKAWEAKRVAMDRRYDRLKVDYDELKTGRYPFLSNDKEAVQKEALQRATAKEPKLAAAQAPAEAILRVRDQREQEERMQRAREEDRIRQARKAERGQDRGYSR</sequence>
<gene>
    <name evidence="4" type="ORF">RirG_099290</name>
</gene>
<dbReference type="Pfam" id="PF03389">
    <property type="entry name" value="MobA_MobL"/>
    <property type="match status" value="1"/>
</dbReference>
<evidence type="ECO:0000313" key="4">
    <source>
        <dbReference type="EMBL" id="EXX69065.1"/>
    </source>
</evidence>
<dbReference type="Proteomes" id="UP000022910">
    <property type="component" value="Unassembled WGS sequence"/>
</dbReference>
<feature type="region of interest" description="Disordered" evidence="2">
    <location>
        <begin position="398"/>
        <end position="451"/>
    </location>
</feature>
<proteinExistence type="predicted"/>
<dbReference type="HOGENOM" id="CLU_040291_2_0_1"/>
<keyword evidence="1" id="KW-0184">Conjugation</keyword>
<evidence type="ECO:0000259" key="3">
    <source>
        <dbReference type="Pfam" id="PF03389"/>
    </source>
</evidence>
<evidence type="ECO:0000256" key="1">
    <source>
        <dbReference type="ARBA" id="ARBA00022971"/>
    </source>
</evidence>
<accession>A0A015JPB7</accession>
<dbReference type="Gene3D" id="3.30.930.30">
    <property type="match status" value="1"/>
</dbReference>
<feature type="compositionally biased region" description="Low complexity" evidence="2">
    <location>
        <begin position="403"/>
        <end position="412"/>
    </location>
</feature>
<organism evidence="4 5">
    <name type="scientific">Rhizophagus irregularis (strain DAOM 197198w)</name>
    <name type="common">Glomus intraradices</name>
    <dbReference type="NCBI Taxonomy" id="1432141"/>
    <lineage>
        <taxon>Eukaryota</taxon>
        <taxon>Fungi</taxon>
        <taxon>Fungi incertae sedis</taxon>
        <taxon>Mucoromycota</taxon>
        <taxon>Glomeromycotina</taxon>
        <taxon>Glomeromycetes</taxon>
        <taxon>Glomerales</taxon>
        <taxon>Glomeraceae</taxon>
        <taxon>Rhizophagus</taxon>
    </lineage>
</organism>
<comment type="caution">
    <text evidence="4">The sequence shown here is derived from an EMBL/GenBank/DDBJ whole genome shotgun (WGS) entry which is preliminary data.</text>
</comment>
<protein>
    <recommendedName>
        <fullName evidence="3">MobA/MobL protein domain-containing protein</fullName>
    </recommendedName>
</protein>
<reference evidence="4 5" key="1">
    <citation type="submission" date="2014-02" db="EMBL/GenBank/DDBJ databases">
        <title>Single nucleus genome sequencing reveals high similarity among nuclei of an endomycorrhizal fungus.</title>
        <authorList>
            <person name="Lin K."/>
            <person name="Geurts R."/>
            <person name="Zhang Z."/>
            <person name="Limpens E."/>
            <person name="Saunders D.G."/>
            <person name="Mu D."/>
            <person name="Pang E."/>
            <person name="Cao H."/>
            <person name="Cha H."/>
            <person name="Lin T."/>
            <person name="Zhou Q."/>
            <person name="Shang Y."/>
            <person name="Li Y."/>
            <person name="Ivanov S."/>
            <person name="Sharma T."/>
            <person name="Velzen R.V."/>
            <person name="Ruijter N.D."/>
            <person name="Aanen D.K."/>
            <person name="Win J."/>
            <person name="Kamoun S."/>
            <person name="Bisseling T."/>
            <person name="Huang S."/>
        </authorList>
    </citation>
    <scope>NUCLEOTIDE SEQUENCE [LARGE SCALE GENOMIC DNA]</scope>
    <source>
        <strain evidence="5">DAOM197198w</strain>
    </source>
</reference>
<evidence type="ECO:0000256" key="2">
    <source>
        <dbReference type="SAM" id="MobiDB-lite"/>
    </source>
</evidence>
<dbReference type="EMBL" id="JEMT01016990">
    <property type="protein sequence ID" value="EXX69065.1"/>
    <property type="molecule type" value="Genomic_DNA"/>
</dbReference>